<gene>
    <name evidence="1" type="ORF">GSLYS_00009854001</name>
</gene>
<name>A0AAV2HPA8_LYMST</name>
<organism evidence="1 2">
    <name type="scientific">Lymnaea stagnalis</name>
    <name type="common">Great pond snail</name>
    <name type="synonym">Helix stagnalis</name>
    <dbReference type="NCBI Taxonomy" id="6523"/>
    <lineage>
        <taxon>Eukaryota</taxon>
        <taxon>Metazoa</taxon>
        <taxon>Spiralia</taxon>
        <taxon>Lophotrochozoa</taxon>
        <taxon>Mollusca</taxon>
        <taxon>Gastropoda</taxon>
        <taxon>Heterobranchia</taxon>
        <taxon>Euthyneura</taxon>
        <taxon>Panpulmonata</taxon>
        <taxon>Hygrophila</taxon>
        <taxon>Lymnaeoidea</taxon>
        <taxon>Lymnaeidae</taxon>
        <taxon>Lymnaea</taxon>
    </lineage>
</organism>
<protein>
    <submittedName>
        <fullName evidence="1">Uncharacterized protein</fullName>
    </submittedName>
</protein>
<dbReference type="Proteomes" id="UP001497497">
    <property type="component" value="Unassembled WGS sequence"/>
</dbReference>
<dbReference type="AlphaFoldDB" id="A0AAV2HPA8"/>
<comment type="caution">
    <text evidence="1">The sequence shown here is derived from an EMBL/GenBank/DDBJ whole genome shotgun (WGS) entry which is preliminary data.</text>
</comment>
<feature type="non-terminal residue" evidence="1">
    <location>
        <position position="121"/>
    </location>
</feature>
<evidence type="ECO:0000313" key="1">
    <source>
        <dbReference type="EMBL" id="CAL1535894.1"/>
    </source>
</evidence>
<feature type="non-terminal residue" evidence="1">
    <location>
        <position position="1"/>
    </location>
</feature>
<sequence>AVWKKYGVQHCHLAGMLRRSQNLGYHHGCAERCLAVAHDGSKRWLLTTPQDTLHKGREARNTVGADISAQRPGLLQWHSIHSNQFSLITLFCCCKSSNLNSSNMIHLITFFFVTEYLFLYF</sequence>
<proteinExistence type="predicted"/>
<dbReference type="EMBL" id="CAXITT010000214">
    <property type="protein sequence ID" value="CAL1535894.1"/>
    <property type="molecule type" value="Genomic_DNA"/>
</dbReference>
<keyword evidence="2" id="KW-1185">Reference proteome</keyword>
<accession>A0AAV2HPA8</accession>
<reference evidence="1 2" key="1">
    <citation type="submission" date="2024-04" db="EMBL/GenBank/DDBJ databases">
        <authorList>
            <consortium name="Genoscope - CEA"/>
            <person name="William W."/>
        </authorList>
    </citation>
    <scope>NUCLEOTIDE SEQUENCE [LARGE SCALE GENOMIC DNA]</scope>
</reference>
<evidence type="ECO:0000313" key="2">
    <source>
        <dbReference type="Proteomes" id="UP001497497"/>
    </source>
</evidence>